<name>A0AAV9GCG4_9PEZI</name>
<accession>A0AAV9GCG4</accession>
<dbReference type="PANTHER" id="PTHR24148:SF73">
    <property type="entry name" value="HET DOMAIN PROTEIN (AFU_ORTHOLOGUE AFUA_8G01020)"/>
    <property type="match status" value="1"/>
</dbReference>
<evidence type="ECO:0000259" key="1">
    <source>
        <dbReference type="Pfam" id="PF06985"/>
    </source>
</evidence>
<dbReference type="PANTHER" id="PTHR24148">
    <property type="entry name" value="ANKYRIN REPEAT DOMAIN-CONTAINING PROTEIN 39 HOMOLOG-RELATED"/>
    <property type="match status" value="1"/>
</dbReference>
<dbReference type="EMBL" id="MU865959">
    <property type="protein sequence ID" value="KAK4446110.1"/>
    <property type="molecule type" value="Genomic_DNA"/>
</dbReference>
<proteinExistence type="predicted"/>
<reference evidence="2" key="2">
    <citation type="submission" date="2023-05" db="EMBL/GenBank/DDBJ databases">
        <authorList>
            <consortium name="Lawrence Berkeley National Laboratory"/>
            <person name="Steindorff A."/>
            <person name="Hensen N."/>
            <person name="Bonometti L."/>
            <person name="Westerberg I."/>
            <person name="Brannstrom I.O."/>
            <person name="Guillou S."/>
            <person name="Cros-Aarteil S."/>
            <person name="Calhoun S."/>
            <person name="Haridas S."/>
            <person name="Kuo A."/>
            <person name="Mondo S."/>
            <person name="Pangilinan J."/>
            <person name="Riley R."/>
            <person name="Labutti K."/>
            <person name="Andreopoulos B."/>
            <person name="Lipzen A."/>
            <person name="Chen C."/>
            <person name="Yanf M."/>
            <person name="Daum C."/>
            <person name="Ng V."/>
            <person name="Clum A."/>
            <person name="Ohm R."/>
            <person name="Martin F."/>
            <person name="Silar P."/>
            <person name="Natvig D."/>
            <person name="Lalanne C."/>
            <person name="Gautier V."/>
            <person name="Ament-Velasquez S.L."/>
            <person name="Kruys A."/>
            <person name="Hutchinson M.I."/>
            <person name="Powell A.J."/>
            <person name="Barry K."/>
            <person name="Miller A.N."/>
            <person name="Grigoriev I.V."/>
            <person name="Debuchy R."/>
            <person name="Gladieux P."/>
            <person name="Thoren M.H."/>
            <person name="Johannesson H."/>
        </authorList>
    </citation>
    <scope>NUCLEOTIDE SEQUENCE</scope>
    <source>
        <strain evidence="2">PSN243</strain>
    </source>
</reference>
<keyword evidence="3" id="KW-1185">Reference proteome</keyword>
<feature type="domain" description="Heterokaryon incompatibility" evidence="1">
    <location>
        <begin position="47"/>
        <end position="243"/>
    </location>
</feature>
<dbReference type="InterPro" id="IPR010730">
    <property type="entry name" value="HET"/>
</dbReference>
<comment type="caution">
    <text evidence="2">The sequence shown here is derived from an EMBL/GenBank/DDBJ whole genome shotgun (WGS) entry which is preliminary data.</text>
</comment>
<dbReference type="InterPro" id="IPR052895">
    <property type="entry name" value="HetReg/Transcr_Mod"/>
</dbReference>
<dbReference type="Pfam" id="PF06985">
    <property type="entry name" value="HET"/>
    <property type="match status" value="1"/>
</dbReference>
<protein>
    <submittedName>
        <fullName evidence="2">Heterokaryon incompatibility protein-domain-containing protein</fullName>
    </submittedName>
</protein>
<dbReference type="Proteomes" id="UP001321760">
    <property type="component" value="Unassembled WGS sequence"/>
</dbReference>
<dbReference type="AlphaFoldDB" id="A0AAV9GCG4"/>
<sequence>MARILPYEYATLPDRSIRLLRLRPGPPGSPLVCSLHDECLDGPNIQYKAVSYCWGDEHPPCQLLVDNKGETRYLPIRPNLAAALNQLRTNTLACCDLSCVSNAHDDNCHPGEDSQFASPVKLWIDAVCINQASIDERSRQVALMHEVYTRAMAVLAWLGPSNQFTTHALRMVHIFARLAESPSCETQIDTGRQHHGEGEKLGVDTASARRQLGINPAFISSWIALGHFFADNHWWERMWIVQEVVLARRVIMVAGRFGTTWTRFVQASDVFHQDNIYEQLCARQRYQLGILAAPMLPVMSLLGWTFRYKATNPRDKVYGIFGILKGLGVTLPMQPRDDISICEVYMRTVKLIYDQTRDLSFIEAVENNLVVNCERRFDLPSWTPDFAAPNNLLPISWARLGDTAALYRESWAYHWSGGERDHCLFDFAAKTITVRGFRIDTIGFTQVAACVGDEVCWLIGLGFPCLLRRDGGRWRYIGLWLVT</sequence>
<evidence type="ECO:0000313" key="3">
    <source>
        <dbReference type="Proteomes" id="UP001321760"/>
    </source>
</evidence>
<evidence type="ECO:0000313" key="2">
    <source>
        <dbReference type="EMBL" id="KAK4446110.1"/>
    </source>
</evidence>
<gene>
    <name evidence="2" type="ORF">QBC34DRAFT_357076</name>
</gene>
<reference evidence="2" key="1">
    <citation type="journal article" date="2023" name="Mol. Phylogenet. Evol.">
        <title>Genome-scale phylogeny and comparative genomics of the fungal order Sordariales.</title>
        <authorList>
            <person name="Hensen N."/>
            <person name="Bonometti L."/>
            <person name="Westerberg I."/>
            <person name="Brannstrom I.O."/>
            <person name="Guillou S."/>
            <person name="Cros-Aarteil S."/>
            <person name="Calhoun S."/>
            <person name="Haridas S."/>
            <person name="Kuo A."/>
            <person name="Mondo S."/>
            <person name="Pangilinan J."/>
            <person name="Riley R."/>
            <person name="LaButti K."/>
            <person name="Andreopoulos B."/>
            <person name="Lipzen A."/>
            <person name="Chen C."/>
            <person name="Yan M."/>
            <person name="Daum C."/>
            <person name="Ng V."/>
            <person name="Clum A."/>
            <person name="Steindorff A."/>
            <person name="Ohm R.A."/>
            <person name="Martin F."/>
            <person name="Silar P."/>
            <person name="Natvig D.O."/>
            <person name="Lalanne C."/>
            <person name="Gautier V."/>
            <person name="Ament-Velasquez S.L."/>
            <person name="Kruys A."/>
            <person name="Hutchinson M.I."/>
            <person name="Powell A.J."/>
            <person name="Barry K."/>
            <person name="Miller A.N."/>
            <person name="Grigoriev I.V."/>
            <person name="Debuchy R."/>
            <person name="Gladieux P."/>
            <person name="Hiltunen Thoren M."/>
            <person name="Johannesson H."/>
        </authorList>
    </citation>
    <scope>NUCLEOTIDE SEQUENCE</scope>
    <source>
        <strain evidence="2">PSN243</strain>
    </source>
</reference>
<organism evidence="2 3">
    <name type="scientific">Podospora aff. communis PSN243</name>
    <dbReference type="NCBI Taxonomy" id="3040156"/>
    <lineage>
        <taxon>Eukaryota</taxon>
        <taxon>Fungi</taxon>
        <taxon>Dikarya</taxon>
        <taxon>Ascomycota</taxon>
        <taxon>Pezizomycotina</taxon>
        <taxon>Sordariomycetes</taxon>
        <taxon>Sordariomycetidae</taxon>
        <taxon>Sordariales</taxon>
        <taxon>Podosporaceae</taxon>
        <taxon>Podospora</taxon>
    </lineage>
</organism>